<dbReference type="EMBL" id="JACJSI010000069">
    <property type="protein sequence ID" value="MBD2532808.1"/>
    <property type="molecule type" value="Genomic_DNA"/>
</dbReference>
<reference evidence="6 7" key="1">
    <citation type="journal article" date="2020" name="ISME J.">
        <title>Comparative genomics reveals insights into cyanobacterial evolution and habitat adaptation.</title>
        <authorList>
            <person name="Chen M.Y."/>
            <person name="Teng W.K."/>
            <person name="Zhao L."/>
            <person name="Hu C.X."/>
            <person name="Zhou Y.K."/>
            <person name="Han B.P."/>
            <person name="Song L.R."/>
            <person name="Shu W.S."/>
        </authorList>
    </citation>
    <scope>NUCLEOTIDE SEQUENCE [LARGE SCALE GENOMIC DNA]</scope>
    <source>
        <strain evidence="6 7">FACHB-838</strain>
    </source>
</reference>
<organism evidence="6 7">
    <name type="scientific">Nostoc flagelliforme FACHB-838</name>
    <dbReference type="NCBI Taxonomy" id="2692904"/>
    <lineage>
        <taxon>Bacteria</taxon>
        <taxon>Bacillati</taxon>
        <taxon>Cyanobacteriota</taxon>
        <taxon>Cyanophyceae</taxon>
        <taxon>Nostocales</taxon>
        <taxon>Nostocaceae</taxon>
        <taxon>Nostoc</taxon>
    </lineage>
</organism>
<keyword evidence="3 5" id="KW-0520">NAD</keyword>
<protein>
    <recommendedName>
        <fullName evidence="5">Probable RNA 2'-phosphotransferase</fullName>
        <ecNumber evidence="5">2.7.1.-</ecNumber>
    </recommendedName>
</protein>
<comment type="similarity">
    <text evidence="1 5">Belongs to the KptA/TPT1 family.</text>
</comment>
<proteinExistence type="inferred from homology"/>
<dbReference type="InterPro" id="IPR002745">
    <property type="entry name" value="Ptrans_KptA/Tpt1"/>
</dbReference>
<evidence type="ECO:0000256" key="1">
    <source>
        <dbReference type="ARBA" id="ARBA00009836"/>
    </source>
</evidence>
<keyword evidence="7" id="KW-1185">Reference proteome</keyword>
<dbReference type="Gene3D" id="3.20.170.30">
    <property type="match status" value="1"/>
</dbReference>
<dbReference type="RefSeq" id="WP_190943412.1">
    <property type="nucleotide sequence ID" value="NZ_JACJSI010000069.1"/>
</dbReference>
<comment type="caution">
    <text evidence="6">The sequence shown here is derived from an EMBL/GenBank/DDBJ whole genome shotgun (WGS) entry which is preliminary data.</text>
</comment>
<dbReference type="InterPro" id="IPR042080">
    <property type="entry name" value="RNA_2'-PTrans_N"/>
</dbReference>
<comment type="function">
    <text evidence="4 5">Removes the 2'-phosphate from RNA via an intermediate in which the phosphate is ADP-ribosylated by NAD followed by a presumed transesterification to release the RNA and generate ADP-ribose 1''-2''-cyclic phosphate (APPR&gt;P). May function as an ADP-ribosylase.</text>
</comment>
<evidence type="ECO:0000256" key="4">
    <source>
        <dbReference type="ARBA" id="ARBA00025212"/>
    </source>
</evidence>
<evidence type="ECO:0000313" key="6">
    <source>
        <dbReference type="EMBL" id="MBD2532808.1"/>
    </source>
</evidence>
<evidence type="ECO:0000256" key="5">
    <source>
        <dbReference type="HAMAP-Rule" id="MF_00299"/>
    </source>
</evidence>
<evidence type="ECO:0000256" key="2">
    <source>
        <dbReference type="ARBA" id="ARBA00022679"/>
    </source>
</evidence>
<dbReference type="PANTHER" id="PTHR12684">
    <property type="entry name" value="PUTATIVE PHOSPHOTRANSFERASE"/>
    <property type="match status" value="1"/>
</dbReference>
<dbReference type="NCBIfam" id="NF002014">
    <property type="entry name" value="PRK00819.1-4"/>
    <property type="match status" value="1"/>
</dbReference>
<dbReference type="InterPro" id="IPR022928">
    <property type="entry name" value="RNA_2'-PTrans_KptA"/>
</dbReference>
<accession>A0ABR8DUB1</accession>
<dbReference type="Proteomes" id="UP000623440">
    <property type="component" value="Unassembled WGS sequence"/>
</dbReference>
<keyword evidence="2 5" id="KW-0808">Transferase</keyword>
<dbReference type="PANTHER" id="PTHR12684:SF2">
    <property type="entry name" value="TRNA 2'-PHOSPHOTRANSFERASE 1"/>
    <property type="match status" value="1"/>
</dbReference>
<name>A0ABR8DUB1_9NOSO</name>
<sequence>MSDSRLVKISKYLSKYLRHTPDAIGIKLAPGGWVAVDDLLIACATNKFPITYQELQAVVESNEKQRFSFDSTGNLIRANQGHSVKVDLQLEPVVPPDELYHGTGHKSVESIMQTGLCKMLRHHVHLSKDIATAQTVGARHGKAVVFAVNTGAMYQAGYIFYCSANGVWLVDHVPPEYLKFKLGTE</sequence>
<dbReference type="Pfam" id="PF01885">
    <property type="entry name" value="PTS_2-RNA"/>
    <property type="match status" value="1"/>
</dbReference>
<dbReference type="HAMAP" id="MF_00299">
    <property type="entry name" value="KptA"/>
    <property type="match status" value="1"/>
</dbReference>
<dbReference type="InterPro" id="IPR042081">
    <property type="entry name" value="RNA_2'-PTrans_C"/>
</dbReference>
<dbReference type="EC" id="2.7.1.-" evidence="5"/>
<evidence type="ECO:0000256" key="3">
    <source>
        <dbReference type="ARBA" id="ARBA00023027"/>
    </source>
</evidence>
<evidence type="ECO:0000313" key="7">
    <source>
        <dbReference type="Proteomes" id="UP000623440"/>
    </source>
</evidence>
<dbReference type="Gene3D" id="1.10.10.970">
    <property type="entry name" value="RNA 2'-phosphotransferase, Tpt1/KptA family, N-terminal domain"/>
    <property type="match status" value="1"/>
</dbReference>
<gene>
    <name evidence="5" type="primary">kptA</name>
    <name evidence="6" type="ORF">H6G97_25770</name>
</gene>
<dbReference type="SUPFAM" id="SSF56399">
    <property type="entry name" value="ADP-ribosylation"/>
    <property type="match status" value="1"/>
</dbReference>